<organism evidence="2 3">
    <name type="scientific">Streptomyces tauricus</name>
    <dbReference type="NCBI Taxonomy" id="68274"/>
    <lineage>
        <taxon>Bacteria</taxon>
        <taxon>Bacillati</taxon>
        <taxon>Actinomycetota</taxon>
        <taxon>Actinomycetes</taxon>
        <taxon>Kitasatosporales</taxon>
        <taxon>Streptomycetaceae</taxon>
        <taxon>Streptomyces</taxon>
        <taxon>Streptomyces aurantiacus group</taxon>
    </lineage>
</organism>
<dbReference type="PRINTS" id="PR00420">
    <property type="entry name" value="RNGMNOXGNASE"/>
</dbReference>
<feature type="signal peptide" evidence="1">
    <location>
        <begin position="1"/>
        <end position="21"/>
    </location>
</feature>
<protein>
    <submittedName>
        <fullName evidence="2">FAD-dependent oxidoreductase</fullName>
    </submittedName>
</protein>
<name>A0ABZ1JT76_9ACTN</name>
<dbReference type="Proteomes" id="UP001432166">
    <property type="component" value="Chromosome"/>
</dbReference>
<dbReference type="InterPro" id="IPR036188">
    <property type="entry name" value="FAD/NAD-bd_sf"/>
</dbReference>
<evidence type="ECO:0000313" key="3">
    <source>
        <dbReference type="Proteomes" id="UP001432166"/>
    </source>
</evidence>
<dbReference type="RefSeq" id="WP_265651333.1">
    <property type="nucleotide sequence ID" value="NZ_CP108133.1"/>
</dbReference>
<gene>
    <name evidence="2" type="ORF">OG288_37555</name>
</gene>
<evidence type="ECO:0000256" key="1">
    <source>
        <dbReference type="SAM" id="SignalP"/>
    </source>
</evidence>
<dbReference type="Gene3D" id="3.50.50.60">
    <property type="entry name" value="FAD/NAD(P)-binding domain"/>
    <property type="match status" value="1"/>
</dbReference>
<feature type="chain" id="PRO_5045309037" evidence="1">
    <location>
        <begin position="22"/>
        <end position="472"/>
    </location>
</feature>
<sequence length="472" mass="50320">MRRAVIIGAGMAGLLAARAAAASGAVDEVVIIEPDDLADDTPARTGLPQARHTHILMAGGAEAADELLPGIIRRWLDAGAHRQELTSHMVALSPEGWYRRWKPTGHYLITASRPLLDRVVREQVLTDSRIRLLTGRKVTALLGSSHHVTGVVHSAARARGDEPHHLHAALVVDASGRASRATTWLADLGVTGIAQRQLDTGLTYASRTFRAPAGARHVPVFNVMADPLAGNGRSAVVTPIENGQWIASLCGIKGSEPTRDPADFVPFALGLRHPLIGQLLQDLEPLSDVTVSRNTGNRRRYFEKVSNWPERFVALGDAIATFTPVYGQGLSVAALGALALHRELHRHGSTAAGVARRVQRAAAVSVDAAWILATAQDIHYTAAHGQKPTRQERLQSAFTSRLSRVATGSAFMADALTDVTSMRRPATRLLSPAVLYAAAAGPLLKPLQGPQLTPAERRLLGPRNAATPAASS</sequence>
<evidence type="ECO:0000313" key="2">
    <source>
        <dbReference type="EMBL" id="WTP53531.1"/>
    </source>
</evidence>
<dbReference type="PANTHER" id="PTHR43422:SF3">
    <property type="entry name" value="THIAMINE THIAZOLE SYNTHASE"/>
    <property type="match status" value="1"/>
</dbReference>
<dbReference type="SUPFAM" id="SSF51905">
    <property type="entry name" value="FAD/NAD(P)-binding domain"/>
    <property type="match status" value="1"/>
</dbReference>
<accession>A0ABZ1JT76</accession>
<dbReference type="Pfam" id="PF12831">
    <property type="entry name" value="FAD_oxidored"/>
    <property type="match status" value="1"/>
</dbReference>
<dbReference type="PANTHER" id="PTHR43422">
    <property type="entry name" value="THIAMINE THIAZOLE SYNTHASE"/>
    <property type="match status" value="1"/>
</dbReference>
<keyword evidence="3" id="KW-1185">Reference proteome</keyword>
<keyword evidence="1" id="KW-0732">Signal</keyword>
<proteinExistence type="predicted"/>
<dbReference type="EMBL" id="CP108133">
    <property type="protein sequence ID" value="WTP53531.1"/>
    <property type="molecule type" value="Genomic_DNA"/>
</dbReference>
<reference evidence="2" key="1">
    <citation type="submission" date="2022-10" db="EMBL/GenBank/DDBJ databases">
        <title>The complete genomes of actinobacterial strains from the NBC collection.</title>
        <authorList>
            <person name="Joergensen T.S."/>
            <person name="Alvarez Arevalo M."/>
            <person name="Sterndorff E.B."/>
            <person name="Faurdal D."/>
            <person name="Vuksanovic O."/>
            <person name="Mourched A.-S."/>
            <person name="Charusanti P."/>
            <person name="Shaw S."/>
            <person name="Blin K."/>
            <person name="Weber T."/>
        </authorList>
    </citation>
    <scope>NUCLEOTIDE SEQUENCE</scope>
    <source>
        <strain evidence="2">NBC_00189</strain>
    </source>
</reference>